<dbReference type="EMBL" id="CACRXK020002029">
    <property type="protein sequence ID" value="CAB3992348.1"/>
    <property type="molecule type" value="Genomic_DNA"/>
</dbReference>
<keyword evidence="2" id="KW-1185">Reference proteome</keyword>
<dbReference type="Proteomes" id="UP001152795">
    <property type="component" value="Unassembled WGS sequence"/>
</dbReference>
<evidence type="ECO:0000313" key="1">
    <source>
        <dbReference type="EMBL" id="CAB3992348.1"/>
    </source>
</evidence>
<name>A0A7D9DS78_PARCT</name>
<evidence type="ECO:0000313" key="2">
    <source>
        <dbReference type="Proteomes" id="UP001152795"/>
    </source>
</evidence>
<proteinExistence type="predicted"/>
<reference evidence="1" key="1">
    <citation type="submission" date="2020-04" db="EMBL/GenBank/DDBJ databases">
        <authorList>
            <person name="Alioto T."/>
            <person name="Alioto T."/>
            <person name="Gomez Garrido J."/>
        </authorList>
    </citation>
    <scope>NUCLEOTIDE SEQUENCE</scope>
    <source>
        <strain evidence="1">A484AB</strain>
    </source>
</reference>
<protein>
    <submittedName>
        <fullName evidence="1">Uncharacterized protein</fullName>
    </submittedName>
</protein>
<comment type="caution">
    <text evidence="1">The sequence shown here is derived from an EMBL/GenBank/DDBJ whole genome shotgun (WGS) entry which is preliminary data.</text>
</comment>
<accession>A0A7D9DS78</accession>
<organism evidence="1 2">
    <name type="scientific">Paramuricea clavata</name>
    <name type="common">Red gorgonian</name>
    <name type="synonym">Violescent sea-whip</name>
    <dbReference type="NCBI Taxonomy" id="317549"/>
    <lineage>
        <taxon>Eukaryota</taxon>
        <taxon>Metazoa</taxon>
        <taxon>Cnidaria</taxon>
        <taxon>Anthozoa</taxon>
        <taxon>Octocorallia</taxon>
        <taxon>Malacalcyonacea</taxon>
        <taxon>Plexauridae</taxon>
        <taxon>Paramuricea</taxon>
    </lineage>
</organism>
<gene>
    <name evidence="1" type="ORF">PACLA_8A062431</name>
</gene>
<sequence length="175" mass="19969">MPHESLRKWGDFRKQISQLMSSGTTCSYIQLLNTFLYTHCGYRVKEKCQRVEKRLEKACSKMRQKFVGKSGAAYRKLCQKDLNLALRLNELVTVGEVDSALATEKLKCAKIEMVNKELDKSLSDAKVADQAKTEELCNARKEVEELTLENKSLKDHVEKLGQHLNFNNGGKKITE</sequence>
<dbReference type="AlphaFoldDB" id="A0A7D9DS78"/>